<dbReference type="KEGG" id="tbg:TbgDal_VII8800"/>
<organism evidence="1 2">
    <name type="scientific">Trypanosoma brucei gambiense (strain MHOM/CI/86/DAL972)</name>
    <dbReference type="NCBI Taxonomy" id="679716"/>
    <lineage>
        <taxon>Eukaryota</taxon>
        <taxon>Discoba</taxon>
        <taxon>Euglenozoa</taxon>
        <taxon>Kinetoplastea</taxon>
        <taxon>Metakinetoplastina</taxon>
        <taxon>Trypanosomatida</taxon>
        <taxon>Trypanosomatidae</taxon>
        <taxon>Trypanosoma</taxon>
    </lineage>
</organism>
<proteinExistence type="predicted"/>
<evidence type="ECO:0000313" key="1">
    <source>
        <dbReference type="EMBL" id="CBH13038.1"/>
    </source>
</evidence>
<evidence type="ECO:0000313" key="2">
    <source>
        <dbReference type="Proteomes" id="UP000002316"/>
    </source>
</evidence>
<accession>C9ZUF1</accession>
<name>C9ZUF1_TRYB9</name>
<reference evidence="2" key="1">
    <citation type="journal article" date="2010" name="PLoS Negl. Trop. Dis.">
        <title>The genome sequence of Trypanosoma brucei gambiense, causative agent of chronic human african trypanosomiasis.</title>
        <authorList>
            <person name="Jackson A.P."/>
            <person name="Sanders M."/>
            <person name="Berry A."/>
            <person name="McQuillan J."/>
            <person name="Aslett M.A."/>
            <person name="Quail M.A."/>
            <person name="Chukualim B."/>
            <person name="Capewell P."/>
            <person name="MacLeod A."/>
            <person name="Melville S.E."/>
            <person name="Gibson W."/>
            <person name="Barry J.D."/>
            <person name="Berriman M."/>
            <person name="Hertz-Fowler C."/>
        </authorList>
    </citation>
    <scope>NUCLEOTIDE SEQUENCE [LARGE SCALE GENOMIC DNA]</scope>
    <source>
        <strain evidence="2">MHOM/CI/86/DAL972</strain>
    </source>
</reference>
<protein>
    <submittedName>
        <fullName evidence="1">Uncharacterized protein</fullName>
    </submittedName>
</protein>
<dbReference type="EMBL" id="FN554970">
    <property type="protein sequence ID" value="CBH13038.1"/>
    <property type="molecule type" value="Genomic_DNA"/>
</dbReference>
<sequence length="125" mass="13141">MATPWRTSTISTQLGDGCLTLWVSPFFAYSISAAHGSACGVYLQTRGRHRVGVRGVSSPGSSSVGGEAAVPPHYGYCRRDVVGPVRHLTESVPVPRFSPCGVHDKGGGGGAYPLRSFVVLESFGF</sequence>
<dbReference type="GeneID" id="23863230"/>
<dbReference type="Proteomes" id="UP000002316">
    <property type="component" value="Chromosome 7"/>
</dbReference>
<dbReference type="RefSeq" id="XP_011775316.1">
    <property type="nucleotide sequence ID" value="XM_011777014.1"/>
</dbReference>
<dbReference type="AlphaFoldDB" id="C9ZUF1"/>
<gene>
    <name evidence="1" type="ORF">TbgDal_VII8800</name>
</gene>